<protein>
    <submittedName>
        <fullName evidence="1">Uncharacterized protein</fullName>
    </submittedName>
</protein>
<evidence type="ECO:0000313" key="1">
    <source>
        <dbReference type="EMBL" id="KAI3712853.1"/>
    </source>
</evidence>
<dbReference type="EMBL" id="CM042041">
    <property type="protein sequence ID" value="KAI3712853.1"/>
    <property type="molecule type" value="Genomic_DNA"/>
</dbReference>
<sequence>MAIGKSRGSKRPSGGSWSSTAAVLVLIFVSVFGDWMLTSPSITTPEKGSIVHKETSHFDSIHHNKNLPRKIPFDTTTVFEDNPGDQAQNFNDDLDLDQNSKQKDENTSGVLIETEHESEINPNIVETVNDRKQEVIKHVEEKTKPEERNAVPFKRHTKKMITAKKDIEKGRSFNTTTDKHTNLDEETSSKILNKSKNKWELCNVTAGMDYIPCLDNEKAINNLHGRNHYEHRERHCPEEGQTCLVPLPEGYKTPIRWPGSRNKIWFHNVPHKDLAKVKGHQNWVRATGEFLTFPGGGTQFVHGALHYIDFVQQMVPEIAWGKHTRVILDVGCGFALERGIPAISAVMGTQRLPFPSNVFDLVHCAHCRVPWHIEGGKLLLELNRVLRPGGYFVWSATPVYRKGTEDAQIWKEMSALTAAMCWELITIKKDKLNLIGVAVYQKPDSNECYSDRKHQEPPMCKPDDDSNVAWYIPLQTCMHKVPTKETERGSKWPEEWPARVQEPPYWLNKAPLGIYGKPTPSDFEADYEHWKRIVSNTYMSGLGVNWSNVRNVMDMRALYGGFAAALKDLKLWVMNVVNIDSPDTLPIIYERGLFGIYHDWCESFSTYPRTYDLLHADHLFSKLKDRCKTTVVITEVDRIVRPGGKLIIRDKDYMI</sequence>
<organism evidence="1 2">
    <name type="scientific">Smallanthus sonchifolius</name>
    <dbReference type="NCBI Taxonomy" id="185202"/>
    <lineage>
        <taxon>Eukaryota</taxon>
        <taxon>Viridiplantae</taxon>
        <taxon>Streptophyta</taxon>
        <taxon>Embryophyta</taxon>
        <taxon>Tracheophyta</taxon>
        <taxon>Spermatophyta</taxon>
        <taxon>Magnoliopsida</taxon>
        <taxon>eudicotyledons</taxon>
        <taxon>Gunneridae</taxon>
        <taxon>Pentapetalae</taxon>
        <taxon>asterids</taxon>
        <taxon>campanulids</taxon>
        <taxon>Asterales</taxon>
        <taxon>Asteraceae</taxon>
        <taxon>Asteroideae</taxon>
        <taxon>Heliantheae alliance</taxon>
        <taxon>Millerieae</taxon>
        <taxon>Smallanthus</taxon>
    </lineage>
</organism>
<keyword evidence="2" id="KW-1185">Reference proteome</keyword>
<gene>
    <name evidence="1" type="ORF">L1987_71421</name>
</gene>
<comment type="caution">
    <text evidence="1">The sequence shown here is derived from an EMBL/GenBank/DDBJ whole genome shotgun (WGS) entry which is preliminary data.</text>
</comment>
<reference evidence="2" key="1">
    <citation type="journal article" date="2022" name="Mol. Ecol. Resour.">
        <title>The genomes of chicory, endive, great burdock and yacon provide insights into Asteraceae palaeo-polyploidization history and plant inulin production.</title>
        <authorList>
            <person name="Fan W."/>
            <person name="Wang S."/>
            <person name="Wang H."/>
            <person name="Wang A."/>
            <person name="Jiang F."/>
            <person name="Liu H."/>
            <person name="Zhao H."/>
            <person name="Xu D."/>
            <person name="Zhang Y."/>
        </authorList>
    </citation>
    <scope>NUCLEOTIDE SEQUENCE [LARGE SCALE GENOMIC DNA]</scope>
    <source>
        <strain evidence="2">cv. Yunnan</strain>
    </source>
</reference>
<dbReference type="Proteomes" id="UP001056120">
    <property type="component" value="Linkage Group LG24"/>
</dbReference>
<accession>A0ACB9AT11</accession>
<reference evidence="1 2" key="2">
    <citation type="journal article" date="2022" name="Mol. Ecol. Resour.">
        <title>The genomes of chicory, endive, great burdock and yacon provide insights into Asteraceae paleo-polyploidization history and plant inulin production.</title>
        <authorList>
            <person name="Fan W."/>
            <person name="Wang S."/>
            <person name="Wang H."/>
            <person name="Wang A."/>
            <person name="Jiang F."/>
            <person name="Liu H."/>
            <person name="Zhao H."/>
            <person name="Xu D."/>
            <person name="Zhang Y."/>
        </authorList>
    </citation>
    <scope>NUCLEOTIDE SEQUENCE [LARGE SCALE GENOMIC DNA]</scope>
    <source>
        <strain evidence="2">cv. Yunnan</strain>
        <tissue evidence="1">Leaves</tissue>
    </source>
</reference>
<proteinExistence type="predicted"/>
<name>A0ACB9AT11_9ASTR</name>
<evidence type="ECO:0000313" key="2">
    <source>
        <dbReference type="Proteomes" id="UP001056120"/>
    </source>
</evidence>